<feature type="domain" description="SIAH-type" evidence="7">
    <location>
        <begin position="181"/>
        <end position="239"/>
    </location>
</feature>
<evidence type="ECO:0000259" key="7">
    <source>
        <dbReference type="PROSITE" id="PS51081"/>
    </source>
</evidence>
<keyword evidence="3" id="KW-0862">Zinc</keyword>
<feature type="compositionally biased region" description="Basic and acidic residues" evidence="6">
    <location>
        <begin position="78"/>
        <end position="90"/>
    </location>
</feature>
<dbReference type="OMA" id="FIASAHK"/>
<proteinExistence type="predicted"/>
<dbReference type="EMBL" id="LT934114">
    <property type="protein sequence ID" value="VAH54470.1"/>
    <property type="molecule type" value="Genomic_DNA"/>
</dbReference>
<dbReference type="PANTHER" id="PTHR46632:SF17">
    <property type="entry name" value="RING-TYPE E3 UBIQUITIN TRANSFERASE"/>
    <property type="match status" value="1"/>
</dbReference>
<evidence type="ECO:0000256" key="6">
    <source>
        <dbReference type="SAM" id="MobiDB-lite"/>
    </source>
</evidence>
<dbReference type="SUPFAM" id="SSF49599">
    <property type="entry name" value="TRAF domain-like"/>
    <property type="match status" value="1"/>
</dbReference>
<feature type="compositionally biased region" description="Polar residues" evidence="6">
    <location>
        <begin position="57"/>
        <end position="67"/>
    </location>
</feature>
<feature type="compositionally biased region" description="Pro residues" evidence="6">
    <location>
        <begin position="36"/>
        <end position="48"/>
    </location>
</feature>
<protein>
    <recommendedName>
        <fullName evidence="7">SIAH-type domain-containing protein</fullName>
    </recommendedName>
</protein>
<dbReference type="Gene3D" id="3.30.40.10">
    <property type="entry name" value="Zinc/RING finger domain, C3HC4 (zinc finger)"/>
    <property type="match status" value="1"/>
</dbReference>
<dbReference type="Pfam" id="PF21361">
    <property type="entry name" value="Sina_ZnF"/>
    <property type="match status" value="1"/>
</dbReference>
<dbReference type="InterPro" id="IPR013083">
    <property type="entry name" value="Znf_RING/FYVE/PHD"/>
</dbReference>
<accession>A0A9R1RUW5</accession>
<sequence length="366" mass="41471">MSYSGSGGGKRLRTSPSEAEGSPRRRRGSPSVYSPSPSPYRSPSPLPSPSTYRSLSHSPSPCRSWSQRPPSDDDDADDLSRSRGSDDLDRHGRRPAWRPHANKELGENGRTGEFSVRIDDYDRLFTCKACRRMLSPPVYQCPFAHVTCSRCHEEVGDNRCSCCGSGNGYGRNRVVEEFLGRIRFSCRNKVHACEAFLPHHEMREHEQTCRHEPIFCPVPQCGFASRAVALTTHLTLRHHWDTIRFHYDENFRASALTSTIFQSRDDGELFFLDCFSEGRGIALSMICIRPENAREQEFVYELKTPVGNGDRRPWLQMQSTARNTSLRHGLGEKEKVFLLVPKDLPGTEDGNVEVCIRKLGHQRDSV</sequence>
<name>A0A9R1RUW5_TRITD</name>
<feature type="region of interest" description="Disordered" evidence="6">
    <location>
        <begin position="1"/>
        <end position="108"/>
    </location>
</feature>
<keyword evidence="1" id="KW-0479">Metal-binding</keyword>
<dbReference type="GO" id="GO:0008270">
    <property type="term" value="F:zinc ion binding"/>
    <property type="evidence" value="ECO:0007669"/>
    <property type="project" value="UniProtKB-KW"/>
</dbReference>
<organism evidence="8 9">
    <name type="scientific">Triticum turgidum subsp. durum</name>
    <name type="common">Durum wheat</name>
    <name type="synonym">Triticum durum</name>
    <dbReference type="NCBI Taxonomy" id="4567"/>
    <lineage>
        <taxon>Eukaryota</taxon>
        <taxon>Viridiplantae</taxon>
        <taxon>Streptophyta</taxon>
        <taxon>Embryophyta</taxon>
        <taxon>Tracheophyta</taxon>
        <taxon>Spermatophyta</taxon>
        <taxon>Magnoliopsida</taxon>
        <taxon>Liliopsida</taxon>
        <taxon>Poales</taxon>
        <taxon>Poaceae</taxon>
        <taxon>BOP clade</taxon>
        <taxon>Pooideae</taxon>
        <taxon>Triticodae</taxon>
        <taxon>Triticeae</taxon>
        <taxon>Triticinae</taxon>
        <taxon>Triticum</taxon>
    </lineage>
</organism>
<comment type="function">
    <text evidence="4">E3 ubiquitin-protein ligase that mediates ubiquitination and subsequent proteasomal degradation of target proteins. E3 ubiquitin ligases accept ubiquitin from an E2 ubiquitin-conjugating enzyme in the form of a thioester and then directly transfers the ubiquitin to targeted substrates. It probably triggers the ubiquitin-mediated degradation of different substrates.</text>
</comment>
<dbReference type="Gramene" id="TRITD2Bv1G257490.1">
    <property type="protein sequence ID" value="TRITD2Bv1G257490.1"/>
    <property type="gene ID" value="TRITD2Bv1G257490"/>
</dbReference>
<evidence type="ECO:0000313" key="8">
    <source>
        <dbReference type="EMBL" id="VAH54470.1"/>
    </source>
</evidence>
<evidence type="ECO:0000256" key="1">
    <source>
        <dbReference type="ARBA" id="ARBA00022723"/>
    </source>
</evidence>
<dbReference type="PANTHER" id="PTHR46632">
    <property type="entry name" value="E3 UBIQUITIN-PROTEIN LIGASE SINA-LIKE 4"/>
    <property type="match status" value="1"/>
</dbReference>
<evidence type="ECO:0000256" key="2">
    <source>
        <dbReference type="ARBA" id="ARBA00022771"/>
    </source>
</evidence>
<dbReference type="InterPro" id="IPR044286">
    <property type="entry name" value="SINL_plant"/>
</dbReference>
<evidence type="ECO:0000256" key="4">
    <source>
        <dbReference type="ARBA" id="ARBA00024004"/>
    </source>
</evidence>
<dbReference type="Proteomes" id="UP000324705">
    <property type="component" value="Chromosome 2B"/>
</dbReference>
<reference evidence="8 9" key="1">
    <citation type="submission" date="2017-09" db="EMBL/GenBank/DDBJ databases">
        <authorList>
            <consortium name="International Durum Wheat Genome Sequencing Consortium (IDWGSC)"/>
            <person name="Milanesi L."/>
        </authorList>
    </citation>
    <scope>NUCLEOTIDE SEQUENCE [LARGE SCALE GENOMIC DNA]</scope>
    <source>
        <strain evidence="9">cv. Svevo</strain>
    </source>
</reference>
<gene>
    <name evidence="8" type="ORF">TRITD_2Bv1G257490</name>
</gene>
<dbReference type="PROSITE" id="PS51081">
    <property type="entry name" value="ZF_SIAH"/>
    <property type="match status" value="1"/>
</dbReference>
<evidence type="ECO:0000313" key="9">
    <source>
        <dbReference type="Proteomes" id="UP000324705"/>
    </source>
</evidence>
<evidence type="ECO:0000256" key="5">
    <source>
        <dbReference type="PROSITE-ProRule" id="PRU00455"/>
    </source>
</evidence>
<keyword evidence="9" id="KW-1185">Reference proteome</keyword>
<evidence type="ECO:0000256" key="3">
    <source>
        <dbReference type="ARBA" id="ARBA00022833"/>
    </source>
</evidence>
<dbReference type="AlphaFoldDB" id="A0A9R1RUW5"/>
<dbReference type="InterPro" id="IPR013010">
    <property type="entry name" value="Znf_SIAH"/>
</dbReference>
<keyword evidence="2 5" id="KW-0863">Zinc-finger</keyword>